<dbReference type="EMBL" id="UIVT01000004">
    <property type="protein sequence ID" value="SVP94348.1"/>
    <property type="molecule type" value="Genomic_DNA"/>
</dbReference>
<gene>
    <name evidence="2" type="ORF">TAT_000335200</name>
    <name evidence="3" type="ORF">TAV_000335000</name>
</gene>
<dbReference type="EMBL" id="UIVS01000004">
    <property type="protein sequence ID" value="SVP95193.1"/>
    <property type="molecule type" value="Genomic_DNA"/>
</dbReference>
<reference evidence="3" key="1">
    <citation type="submission" date="2018-07" db="EMBL/GenBank/DDBJ databases">
        <authorList>
            <person name="Quirk P.G."/>
            <person name="Krulwich T.A."/>
        </authorList>
    </citation>
    <scope>NUCLEOTIDE SEQUENCE</scope>
    <source>
        <strain evidence="3">Anand</strain>
    </source>
</reference>
<protein>
    <submittedName>
        <fullName evidence="3">Serine/threonine protein phosphatase 2C, putative</fullName>
    </submittedName>
</protein>
<evidence type="ECO:0000313" key="3">
    <source>
        <dbReference type="EMBL" id="SVP95193.1"/>
    </source>
</evidence>
<dbReference type="InterPro" id="IPR001932">
    <property type="entry name" value="PPM-type_phosphatase-like_dom"/>
</dbReference>
<feature type="domain" description="PPM-type phosphatase" evidence="1">
    <location>
        <begin position="33"/>
        <end position="323"/>
    </location>
</feature>
<dbReference type="Gene3D" id="3.60.40.10">
    <property type="entry name" value="PPM-type phosphatase domain"/>
    <property type="match status" value="1"/>
</dbReference>
<name>A0A3B0MY39_THEAN</name>
<dbReference type="VEuPathDB" id="PiroplasmaDB:TA08300"/>
<dbReference type="InterPro" id="IPR036457">
    <property type="entry name" value="PPM-type-like_dom_sf"/>
</dbReference>
<dbReference type="GO" id="GO:0004722">
    <property type="term" value="F:protein serine/threonine phosphatase activity"/>
    <property type="evidence" value="ECO:0007669"/>
    <property type="project" value="InterPro"/>
</dbReference>
<evidence type="ECO:0000259" key="1">
    <source>
        <dbReference type="PROSITE" id="PS51746"/>
    </source>
</evidence>
<evidence type="ECO:0000313" key="2">
    <source>
        <dbReference type="EMBL" id="SVP94348.1"/>
    </source>
</evidence>
<organism evidence="3">
    <name type="scientific">Theileria annulata</name>
    <dbReference type="NCBI Taxonomy" id="5874"/>
    <lineage>
        <taxon>Eukaryota</taxon>
        <taxon>Sar</taxon>
        <taxon>Alveolata</taxon>
        <taxon>Apicomplexa</taxon>
        <taxon>Aconoidasida</taxon>
        <taxon>Piroplasmida</taxon>
        <taxon>Theileriidae</taxon>
        <taxon>Theileria</taxon>
    </lineage>
</organism>
<dbReference type="PROSITE" id="PS51746">
    <property type="entry name" value="PPM_2"/>
    <property type="match status" value="1"/>
</dbReference>
<dbReference type="PANTHER" id="PTHR47992">
    <property type="entry name" value="PROTEIN PHOSPHATASE"/>
    <property type="match status" value="1"/>
</dbReference>
<sequence length="332" mass="37261">MSYSSNSSSQTSLIEPMIQIINPLDYEDYGFFSVSAHTDIGNRKSQEDRFLIVPNLGNDRHNISFFGVFDGTVGHFSSETIQKIIIRHLTESPAWQNLLNALETGKNIPNLASEAIFNMYKSADEELLSLCSEHLQDYASTTSVTVLIINNYIIIAHLGDSRVAVSYESRGNLASKFLTIDHKPNNPEEKMRIIASGGSVEFLCSHSNNPFLRGGDFTIRKARGDQPMQLQYSRAFGGKDLKKYGLSSNPDITIFERNDTHKCLLLASDGLWDIMSSDEAFKILFQAYFQHENPTKVLIEKALAKQRSRSKNADNITAVAVFLNQNNITYDQ</sequence>
<dbReference type="SUPFAM" id="SSF81606">
    <property type="entry name" value="PP2C-like"/>
    <property type="match status" value="1"/>
</dbReference>
<accession>A0A3B0MY39</accession>
<dbReference type="Pfam" id="PF00481">
    <property type="entry name" value="PP2C"/>
    <property type="match status" value="1"/>
</dbReference>
<dbReference type="CDD" id="cd00143">
    <property type="entry name" value="PP2Cc"/>
    <property type="match status" value="1"/>
</dbReference>
<dbReference type="InterPro" id="IPR015655">
    <property type="entry name" value="PP2C"/>
</dbReference>
<dbReference type="SMART" id="SM00332">
    <property type="entry name" value="PP2Cc"/>
    <property type="match status" value="1"/>
</dbReference>
<dbReference type="AlphaFoldDB" id="A0A3B0MY39"/>
<proteinExistence type="predicted"/>